<dbReference type="EMBL" id="LMYN01000009">
    <property type="protein sequence ID" value="KSA03478.1"/>
    <property type="molecule type" value="Genomic_DNA"/>
</dbReference>
<comment type="caution">
    <text evidence="22">The sequence shown here is derived from an EMBL/GenBank/DDBJ whole genome shotgun (WGS) entry which is preliminary data.</text>
</comment>
<keyword evidence="6 20" id="KW-0812">Transmembrane</keyword>
<dbReference type="PROSITE" id="PS00560">
    <property type="entry name" value="CARBOXYPEPT_SER_HIS"/>
    <property type="match status" value="1"/>
</dbReference>
<keyword evidence="11" id="KW-0333">Golgi apparatus</keyword>
<gene>
    <name evidence="22" type="ORF">AC631_00794</name>
</gene>
<dbReference type="RefSeq" id="XP_015469580.1">
    <property type="nucleotide sequence ID" value="XM_015609624.1"/>
</dbReference>
<evidence type="ECO:0000256" key="5">
    <source>
        <dbReference type="ARBA" id="ARBA00022670"/>
    </source>
</evidence>
<evidence type="ECO:0000256" key="10">
    <source>
        <dbReference type="ARBA" id="ARBA00022989"/>
    </source>
</evidence>
<dbReference type="InterPro" id="IPR029058">
    <property type="entry name" value="AB_hydrolase_fold"/>
</dbReference>
<dbReference type="GO" id="GO:0006915">
    <property type="term" value="P:apoptotic process"/>
    <property type="evidence" value="ECO:0007669"/>
    <property type="project" value="UniProtKB-KW"/>
</dbReference>
<keyword evidence="7" id="KW-0053">Apoptosis</keyword>
<dbReference type="InterPro" id="IPR033124">
    <property type="entry name" value="Ser_caboxypep_his_AS"/>
</dbReference>
<feature type="signal peptide" evidence="21">
    <location>
        <begin position="1"/>
        <end position="18"/>
    </location>
</feature>
<evidence type="ECO:0000256" key="4">
    <source>
        <dbReference type="ARBA" id="ARBA00022645"/>
    </source>
</evidence>
<comment type="function">
    <text evidence="14">Protease with a carboxypeptidase B-like function involved in the C-terminal processing of the lysine and arginine residues from protein precursors. Promotes cell fusion and is involved in the programmed cell death.</text>
</comment>
<feature type="region of interest" description="Disordered" evidence="19">
    <location>
        <begin position="494"/>
        <end position="553"/>
    </location>
</feature>
<name>A0A0V1Q512_9ASCO</name>
<dbReference type="EC" id="3.4.16.6" evidence="15"/>
<accession>A0A0V1Q512</accession>
<dbReference type="AlphaFoldDB" id="A0A0V1Q512"/>
<dbReference type="Proteomes" id="UP000054251">
    <property type="component" value="Unassembled WGS sequence"/>
</dbReference>
<evidence type="ECO:0000256" key="15">
    <source>
        <dbReference type="ARBA" id="ARBA00038895"/>
    </source>
</evidence>
<dbReference type="Pfam" id="PF00450">
    <property type="entry name" value="Peptidase_S10"/>
    <property type="match status" value="1"/>
</dbReference>
<evidence type="ECO:0000256" key="9">
    <source>
        <dbReference type="ARBA" id="ARBA00022801"/>
    </source>
</evidence>
<dbReference type="PANTHER" id="PTHR11802:SF190">
    <property type="entry name" value="PHEROMONE-PROCESSING CARBOXYPEPTIDASE KEX1"/>
    <property type="match status" value="1"/>
</dbReference>
<evidence type="ECO:0000256" key="14">
    <source>
        <dbReference type="ARBA" id="ARBA00037042"/>
    </source>
</evidence>
<keyword evidence="8 21" id="KW-0732">Signal</keyword>
<evidence type="ECO:0000256" key="7">
    <source>
        <dbReference type="ARBA" id="ARBA00022703"/>
    </source>
</evidence>
<comment type="catalytic activity">
    <reaction evidence="1">
        <text>Preferential release of a C-terminal arginine or lysine residue.</text>
        <dbReference type="EC" id="3.4.16.6"/>
    </reaction>
</comment>
<protein>
    <recommendedName>
        <fullName evidence="17">Pheromone-processing carboxypeptidase KEX1</fullName>
        <ecNumber evidence="15">3.4.16.6</ecNumber>
    </recommendedName>
    <alternativeName>
        <fullName evidence="18">Carboxypeptidase D</fullName>
    </alternativeName>
    <alternativeName>
        <fullName evidence="16">Pheromone-processing carboxypeptidase kex1</fullName>
    </alternativeName>
</protein>
<evidence type="ECO:0000256" key="11">
    <source>
        <dbReference type="ARBA" id="ARBA00023034"/>
    </source>
</evidence>
<dbReference type="SUPFAM" id="SSF53474">
    <property type="entry name" value="alpha/beta-Hydrolases"/>
    <property type="match status" value="1"/>
</dbReference>
<keyword evidence="13" id="KW-0325">Glycoprotein</keyword>
<dbReference type="OrthoDB" id="443318at2759"/>
<keyword evidence="12 20" id="KW-0472">Membrane</keyword>
<feature type="compositionally biased region" description="Low complexity" evidence="19">
    <location>
        <begin position="524"/>
        <end position="535"/>
    </location>
</feature>
<dbReference type="PRINTS" id="PR00724">
    <property type="entry name" value="CRBOXYPTASEC"/>
</dbReference>
<dbReference type="GO" id="GO:0004185">
    <property type="term" value="F:serine-type carboxypeptidase activity"/>
    <property type="evidence" value="ECO:0007669"/>
    <property type="project" value="UniProtKB-EC"/>
</dbReference>
<comment type="similarity">
    <text evidence="3">Belongs to the peptidase S10 family.</text>
</comment>
<keyword evidence="4 22" id="KW-0121">Carboxypeptidase</keyword>
<feature type="region of interest" description="Disordered" evidence="19">
    <location>
        <begin position="669"/>
        <end position="689"/>
    </location>
</feature>
<dbReference type="GeneID" id="26837803"/>
<keyword evidence="23" id="KW-1185">Reference proteome</keyword>
<feature type="compositionally biased region" description="Low complexity" evidence="19">
    <location>
        <begin position="502"/>
        <end position="516"/>
    </location>
</feature>
<feature type="transmembrane region" description="Helical" evidence="20">
    <location>
        <begin position="562"/>
        <end position="579"/>
    </location>
</feature>
<evidence type="ECO:0000256" key="1">
    <source>
        <dbReference type="ARBA" id="ARBA00001003"/>
    </source>
</evidence>
<evidence type="ECO:0000256" key="3">
    <source>
        <dbReference type="ARBA" id="ARBA00009431"/>
    </source>
</evidence>
<dbReference type="InterPro" id="IPR001563">
    <property type="entry name" value="Peptidase_S10"/>
</dbReference>
<proteinExistence type="inferred from homology"/>
<evidence type="ECO:0000256" key="8">
    <source>
        <dbReference type="ARBA" id="ARBA00022729"/>
    </source>
</evidence>
<keyword evidence="9" id="KW-0378">Hydrolase</keyword>
<evidence type="ECO:0000313" key="22">
    <source>
        <dbReference type="EMBL" id="KSA03478.1"/>
    </source>
</evidence>
<evidence type="ECO:0000256" key="17">
    <source>
        <dbReference type="ARBA" id="ARBA00040628"/>
    </source>
</evidence>
<dbReference type="PANTHER" id="PTHR11802">
    <property type="entry name" value="SERINE PROTEASE FAMILY S10 SERINE CARBOXYPEPTIDASE"/>
    <property type="match status" value="1"/>
</dbReference>
<evidence type="ECO:0000256" key="13">
    <source>
        <dbReference type="ARBA" id="ARBA00023180"/>
    </source>
</evidence>
<evidence type="ECO:0000256" key="2">
    <source>
        <dbReference type="ARBA" id="ARBA00004393"/>
    </source>
</evidence>
<evidence type="ECO:0000256" key="19">
    <source>
        <dbReference type="SAM" id="MobiDB-lite"/>
    </source>
</evidence>
<evidence type="ECO:0000256" key="20">
    <source>
        <dbReference type="SAM" id="Phobius"/>
    </source>
</evidence>
<evidence type="ECO:0000256" key="12">
    <source>
        <dbReference type="ARBA" id="ARBA00023136"/>
    </source>
</evidence>
<evidence type="ECO:0000256" key="16">
    <source>
        <dbReference type="ARBA" id="ARBA00040403"/>
    </source>
</evidence>
<evidence type="ECO:0000256" key="18">
    <source>
        <dbReference type="ARBA" id="ARBA00042717"/>
    </source>
</evidence>
<comment type="subcellular location">
    <subcellularLocation>
        <location evidence="2">Golgi apparatus</location>
        <location evidence="2">trans-Golgi network membrane</location>
        <topology evidence="2">Single-pass type I membrane protein</topology>
    </subcellularLocation>
</comment>
<keyword evidence="5" id="KW-0645">Protease</keyword>
<sequence>MVIKYLLLILIQSLVTFALPFTSRNDPKAEYLVTYLPGLYLNVRKEQRPLMFSGQLELYPENKTHYFFWKYQDTKKIPEAEKRTIFWLNGGPGCSSMDGALMEAGPFRINKEKEVIYNEGSWHKSGDIVFVDQPAGTGFSYSDEYDHDLDQITVEFLKFMEKYYELFPEDASNEIYFAGESYAGQYIPYIADGILRRNKNLPEGQKPYNLKGLLIGNGWIAPNEQSLSYLPYSVQAGIIKTDNARWSLILSQHQKCQEIVSNSDGPDGSNESEVVSNTCERVLNLILDATRDRLAAYDQQCINMYDYTLKDSYPSCGMNWPPDLANITPFLREQSVMNDLNLINHKEWSECSGKVGRNFKAKNSKPSIHLFPSILEEIPVVLFNGNRDIICNYIGTEGFIKKLTWNGQTGFSEDLDAMDWIYDEKKAGYIKTERNLTFVNIFDASHMVPFDKPEISRSLIDLITGNFDEKEVDNKSDKQKKSIVTYPLGVRMANQKEDSKPKTTLTSSKQTKTSSTLAVSGKFTATSTTSATSTTPDQHSASPSAEAEVADTQKTSSRITRIIQLLVIVVLIWGVYILYSSYRSRPSSIIKTGPSGKKKNVQWADQLRQFEEEEIEQNERGILSRAFNKLKGGDNRGAYAPTSGKVYEDIEMSGGVNEHTDNGVENFIIESDEEETNEENQNSKQLAST</sequence>
<dbReference type="FunFam" id="3.40.50.1820:FF:000121">
    <property type="entry name" value="Carboxypeptidase D"/>
    <property type="match status" value="1"/>
</dbReference>
<feature type="chain" id="PRO_5006884625" description="Pheromone-processing carboxypeptidase KEX1" evidence="21">
    <location>
        <begin position="19"/>
        <end position="689"/>
    </location>
</feature>
<evidence type="ECO:0000313" key="23">
    <source>
        <dbReference type="Proteomes" id="UP000054251"/>
    </source>
</evidence>
<dbReference type="GO" id="GO:0006508">
    <property type="term" value="P:proteolysis"/>
    <property type="evidence" value="ECO:0007669"/>
    <property type="project" value="UniProtKB-KW"/>
</dbReference>
<reference evidence="22 23" key="1">
    <citation type="submission" date="2015-11" db="EMBL/GenBank/DDBJ databases">
        <title>The genome of Debaryomyces fabryi.</title>
        <authorList>
            <person name="Tafer H."/>
            <person name="Lopandic K."/>
        </authorList>
    </citation>
    <scope>NUCLEOTIDE SEQUENCE [LARGE SCALE GENOMIC DNA]</scope>
    <source>
        <strain evidence="22 23">CBS 789</strain>
    </source>
</reference>
<dbReference type="Gene3D" id="3.40.50.1820">
    <property type="entry name" value="alpha/beta hydrolase"/>
    <property type="match status" value="1"/>
</dbReference>
<dbReference type="GO" id="GO:0005802">
    <property type="term" value="C:trans-Golgi network"/>
    <property type="evidence" value="ECO:0007669"/>
    <property type="project" value="TreeGrafter"/>
</dbReference>
<evidence type="ECO:0000256" key="6">
    <source>
        <dbReference type="ARBA" id="ARBA00022692"/>
    </source>
</evidence>
<keyword evidence="10 20" id="KW-1133">Transmembrane helix</keyword>
<organism evidence="22 23">
    <name type="scientific">Debaryomyces fabryi</name>
    <dbReference type="NCBI Taxonomy" id="58627"/>
    <lineage>
        <taxon>Eukaryota</taxon>
        <taxon>Fungi</taxon>
        <taxon>Dikarya</taxon>
        <taxon>Ascomycota</taxon>
        <taxon>Saccharomycotina</taxon>
        <taxon>Pichiomycetes</taxon>
        <taxon>Debaryomycetaceae</taxon>
        <taxon>Debaryomyces</taxon>
    </lineage>
</organism>
<evidence type="ECO:0000256" key="21">
    <source>
        <dbReference type="SAM" id="SignalP"/>
    </source>
</evidence>